<dbReference type="Proteomes" id="UP001153331">
    <property type="component" value="Unassembled WGS sequence"/>
</dbReference>
<evidence type="ECO:0000313" key="2">
    <source>
        <dbReference type="Proteomes" id="UP001153331"/>
    </source>
</evidence>
<reference evidence="1" key="1">
    <citation type="submission" date="2022-11" db="EMBL/GenBank/DDBJ databases">
        <title>Genome Sequence of Boeremia exigua.</title>
        <authorList>
            <person name="Buettner E."/>
        </authorList>
    </citation>
    <scope>NUCLEOTIDE SEQUENCE</scope>
    <source>
        <strain evidence="1">CU02</strain>
    </source>
</reference>
<evidence type="ECO:0000313" key="1">
    <source>
        <dbReference type="EMBL" id="KAJ8105153.1"/>
    </source>
</evidence>
<gene>
    <name evidence="1" type="ORF">OPT61_g10351</name>
</gene>
<sequence>MAPATPVLHKSKELQTCSPCNAANSSARRRRDTAFLNSPARRGHSACMRQIFDSKQQQALVQHSNHNVIYPSLPNVSRQLSPPGEYWSMHDSISRGRDYRPEQSPLMSKDVSGIFSPTASQDLANDYNPPSESWSGDSGYLDAERRSDSADVEAASSATRVSEWLSATYDGSERIRDMVSEADVQGWVLGNHYNTFTPNEAARDRAKLSSNIPTECFDPGQFSAQAQDYTSWTFEIPPKLQGTYYSRTIANQTDNITSPPTETPPRESTAREHEFQSGPHGSFDNQADYACYAGGPSLNIIFGIAGSPLSLFHFRIDAGTHLYILNLNQLVPGVQHPAIFLALIVVEHALAIMSASRCIETASRRVEQEYSVTITPTTVVPLEPHDTSKSTSTISVAAASWPISPLTRHITPAGWLFMSYNKMTCIRTEESSSVARATRLKPVTFNSLPVEIHFHIATYLPDHALKIIARYCRNARLRCIYRSADPQGLRTDTSYLLDHEASIYHELRSSGQ</sequence>
<protein>
    <submittedName>
        <fullName evidence="1">Uncharacterized protein</fullName>
    </submittedName>
</protein>
<name>A0ACC2HR06_9PLEO</name>
<dbReference type="EMBL" id="JAPHNI010001632">
    <property type="protein sequence ID" value="KAJ8105153.1"/>
    <property type="molecule type" value="Genomic_DNA"/>
</dbReference>
<comment type="caution">
    <text evidence="1">The sequence shown here is derived from an EMBL/GenBank/DDBJ whole genome shotgun (WGS) entry which is preliminary data.</text>
</comment>
<accession>A0ACC2HR06</accession>
<keyword evidence="2" id="KW-1185">Reference proteome</keyword>
<proteinExistence type="predicted"/>
<organism evidence="1 2">
    <name type="scientific">Boeremia exigua</name>
    <dbReference type="NCBI Taxonomy" id="749465"/>
    <lineage>
        <taxon>Eukaryota</taxon>
        <taxon>Fungi</taxon>
        <taxon>Dikarya</taxon>
        <taxon>Ascomycota</taxon>
        <taxon>Pezizomycotina</taxon>
        <taxon>Dothideomycetes</taxon>
        <taxon>Pleosporomycetidae</taxon>
        <taxon>Pleosporales</taxon>
        <taxon>Pleosporineae</taxon>
        <taxon>Didymellaceae</taxon>
        <taxon>Boeremia</taxon>
    </lineage>
</organism>